<evidence type="ECO:0000256" key="7">
    <source>
        <dbReference type="ARBA" id="ARBA00022801"/>
    </source>
</evidence>
<comment type="caution">
    <text evidence="9">The sequence shown here is derived from an EMBL/GenBank/DDBJ whole genome shotgun (WGS) entry which is preliminary data.</text>
</comment>
<dbReference type="GO" id="GO:0003676">
    <property type="term" value="F:nucleic acid binding"/>
    <property type="evidence" value="ECO:0007669"/>
    <property type="project" value="InterPro"/>
</dbReference>
<evidence type="ECO:0000313" key="9">
    <source>
        <dbReference type="EMBL" id="KAK2716434.1"/>
    </source>
</evidence>
<name>A0AA88HUF5_ARTSF</name>
<evidence type="ECO:0000256" key="1">
    <source>
        <dbReference type="ARBA" id="ARBA00000077"/>
    </source>
</evidence>
<dbReference type="GO" id="GO:0046872">
    <property type="term" value="F:metal ion binding"/>
    <property type="evidence" value="ECO:0007669"/>
    <property type="project" value="UniProtKB-KW"/>
</dbReference>
<keyword evidence="4" id="KW-0540">Nuclease</keyword>
<dbReference type="Proteomes" id="UP001187531">
    <property type="component" value="Unassembled WGS sequence"/>
</dbReference>
<evidence type="ECO:0000256" key="5">
    <source>
        <dbReference type="ARBA" id="ARBA00022723"/>
    </source>
</evidence>
<dbReference type="CDD" id="cd09276">
    <property type="entry name" value="Rnase_HI_RT_non_LTR"/>
    <property type="match status" value="1"/>
</dbReference>
<dbReference type="PANTHER" id="PTHR10642">
    <property type="entry name" value="RIBONUCLEASE H1"/>
    <property type="match status" value="1"/>
</dbReference>
<dbReference type="EC" id="3.1.26.4" evidence="3"/>
<dbReference type="PANTHER" id="PTHR10642:SF26">
    <property type="entry name" value="RIBONUCLEASE H1"/>
    <property type="match status" value="1"/>
</dbReference>
<feature type="domain" description="RNase H type-1" evidence="8">
    <location>
        <begin position="188"/>
        <end position="322"/>
    </location>
</feature>
<keyword evidence="10" id="KW-1185">Reference proteome</keyword>
<sequence length="361" mass="40987">MNMRKQNGEKSCELEIGQIWTKHAGDPVTFEMDLPCMLFRQSVVLSFGSVPVTVEPAGVDPVIFEMALPSVLFKQSVVLSFGSVPVTAEPAGVDVRTRERGSQQSNFRPFGSNVDKCKIFEKERKRLSRTSWAFAAELNDRDKERRKKAMTRAEEIQKLLDPSLTKLRSKKTENGLRNEFYKAIERYDDNFIILYTDGSFKLNEGSGCSIAIPRRKQVICIRTESKSSTQAEYEGILRALEVILSPKWGSQDSVVICTDCLSCLDSIVSIKASKKEVLVRRIQDTLVKASKRLKTLRLLWVPGHVGIWDNEMADTGANYARRMQNKIDVMNYYKIESMMKLPKSLSVFTRHKITSTKGRKP</sequence>
<dbReference type="Pfam" id="PF00075">
    <property type="entry name" value="RNase_H"/>
    <property type="match status" value="1"/>
</dbReference>
<evidence type="ECO:0000256" key="2">
    <source>
        <dbReference type="ARBA" id="ARBA00005300"/>
    </source>
</evidence>
<reference evidence="9" key="1">
    <citation type="submission" date="2023-07" db="EMBL/GenBank/DDBJ databases">
        <title>Chromosome-level genome assembly of Artemia franciscana.</title>
        <authorList>
            <person name="Jo E."/>
        </authorList>
    </citation>
    <scope>NUCLEOTIDE SEQUENCE</scope>
    <source>
        <tissue evidence="9">Whole body</tissue>
    </source>
</reference>
<comment type="catalytic activity">
    <reaction evidence="1">
        <text>Endonucleolytic cleavage to 5'-phosphomonoester.</text>
        <dbReference type="EC" id="3.1.26.4"/>
    </reaction>
</comment>
<gene>
    <name evidence="9" type="ORF">QYM36_010850</name>
</gene>
<dbReference type="InterPro" id="IPR012337">
    <property type="entry name" value="RNaseH-like_sf"/>
</dbReference>
<protein>
    <recommendedName>
        <fullName evidence="3">ribonuclease H</fullName>
        <ecNumber evidence="3">3.1.26.4</ecNumber>
    </recommendedName>
</protein>
<evidence type="ECO:0000259" key="8">
    <source>
        <dbReference type="PROSITE" id="PS50879"/>
    </source>
</evidence>
<dbReference type="InterPro" id="IPR036397">
    <property type="entry name" value="RNaseH_sf"/>
</dbReference>
<dbReference type="InterPro" id="IPR050092">
    <property type="entry name" value="RNase_H"/>
</dbReference>
<dbReference type="PROSITE" id="PS50879">
    <property type="entry name" value="RNASE_H_1"/>
    <property type="match status" value="1"/>
</dbReference>
<dbReference type="GO" id="GO:0004523">
    <property type="term" value="F:RNA-DNA hybrid ribonuclease activity"/>
    <property type="evidence" value="ECO:0007669"/>
    <property type="project" value="UniProtKB-EC"/>
</dbReference>
<comment type="similarity">
    <text evidence="2">Belongs to the RNase H family.</text>
</comment>
<evidence type="ECO:0000256" key="6">
    <source>
        <dbReference type="ARBA" id="ARBA00022759"/>
    </source>
</evidence>
<proteinExistence type="inferred from homology"/>
<dbReference type="SUPFAM" id="SSF53098">
    <property type="entry name" value="Ribonuclease H-like"/>
    <property type="match status" value="1"/>
</dbReference>
<keyword evidence="6" id="KW-0255">Endonuclease</keyword>
<keyword evidence="5" id="KW-0479">Metal-binding</keyword>
<dbReference type="Gene3D" id="3.30.420.10">
    <property type="entry name" value="Ribonuclease H-like superfamily/Ribonuclease H"/>
    <property type="match status" value="1"/>
</dbReference>
<dbReference type="EMBL" id="JAVRJZ010000012">
    <property type="protein sequence ID" value="KAK2716434.1"/>
    <property type="molecule type" value="Genomic_DNA"/>
</dbReference>
<evidence type="ECO:0000313" key="10">
    <source>
        <dbReference type="Proteomes" id="UP001187531"/>
    </source>
</evidence>
<dbReference type="GO" id="GO:0043137">
    <property type="term" value="P:DNA replication, removal of RNA primer"/>
    <property type="evidence" value="ECO:0007669"/>
    <property type="project" value="TreeGrafter"/>
</dbReference>
<evidence type="ECO:0000256" key="4">
    <source>
        <dbReference type="ARBA" id="ARBA00022722"/>
    </source>
</evidence>
<dbReference type="AlphaFoldDB" id="A0AA88HUF5"/>
<keyword evidence="7" id="KW-0378">Hydrolase</keyword>
<dbReference type="InterPro" id="IPR002156">
    <property type="entry name" value="RNaseH_domain"/>
</dbReference>
<accession>A0AA88HUF5</accession>
<evidence type="ECO:0000256" key="3">
    <source>
        <dbReference type="ARBA" id="ARBA00012180"/>
    </source>
</evidence>
<organism evidence="9 10">
    <name type="scientific">Artemia franciscana</name>
    <name type="common">Brine shrimp</name>
    <name type="synonym">Artemia sanfranciscana</name>
    <dbReference type="NCBI Taxonomy" id="6661"/>
    <lineage>
        <taxon>Eukaryota</taxon>
        <taxon>Metazoa</taxon>
        <taxon>Ecdysozoa</taxon>
        <taxon>Arthropoda</taxon>
        <taxon>Crustacea</taxon>
        <taxon>Branchiopoda</taxon>
        <taxon>Anostraca</taxon>
        <taxon>Artemiidae</taxon>
        <taxon>Artemia</taxon>
    </lineage>
</organism>